<evidence type="ECO:0000313" key="11">
    <source>
        <dbReference type="EMBL" id="MBM7126641.1"/>
    </source>
</evidence>
<gene>
    <name evidence="11" type="ORF">ISP19_14765</name>
</gene>
<dbReference type="Gene3D" id="2.60.40.10">
    <property type="entry name" value="Immunoglobulins"/>
    <property type="match status" value="2"/>
</dbReference>
<dbReference type="InterPro" id="IPR050643">
    <property type="entry name" value="Periplasmic_pilus_chap"/>
</dbReference>
<organism evidence="11 12">
    <name type="scientific">Dyella flava</name>
    <dbReference type="NCBI Taxonomy" id="1920170"/>
    <lineage>
        <taxon>Bacteria</taxon>
        <taxon>Pseudomonadati</taxon>
        <taxon>Pseudomonadota</taxon>
        <taxon>Gammaproteobacteria</taxon>
        <taxon>Lysobacterales</taxon>
        <taxon>Rhodanobacteraceae</taxon>
        <taxon>Dyella</taxon>
    </lineage>
</organism>
<evidence type="ECO:0000259" key="9">
    <source>
        <dbReference type="Pfam" id="PF00345"/>
    </source>
</evidence>
<evidence type="ECO:0000256" key="3">
    <source>
        <dbReference type="ARBA" id="ARBA00022558"/>
    </source>
</evidence>
<comment type="subcellular location">
    <subcellularLocation>
        <location evidence="1 8">Periplasm</location>
    </subcellularLocation>
</comment>
<evidence type="ECO:0000256" key="5">
    <source>
        <dbReference type="ARBA" id="ARBA00022764"/>
    </source>
</evidence>
<dbReference type="PRINTS" id="PR00969">
    <property type="entry name" value="CHAPERONPILI"/>
</dbReference>
<dbReference type="PROSITE" id="PS00635">
    <property type="entry name" value="PILI_CHAPERONE"/>
    <property type="match status" value="1"/>
</dbReference>
<comment type="similarity">
    <text evidence="2 8">Belongs to the periplasmic pilus chaperone family.</text>
</comment>
<keyword evidence="12" id="KW-1185">Reference proteome</keyword>
<dbReference type="Proteomes" id="UP001430149">
    <property type="component" value="Unassembled WGS sequence"/>
</dbReference>
<dbReference type="InterPro" id="IPR018046">
    <property type="entry name" value="Pili_assmbl_chaperone_CS"/>
</dbReference>
<evidence type="ECO:0000256" key="1">
    <source>
        <dbReference type="ARBA" id="ARBA00004418"/>
    </source>
</evidence>
<protein>
    <submittedName>
        <fullName evidence="11">Fimbria/pilus periplasmic chaperone</fullName>
    </submittedName>
</protein>
<sequence length="252" mass="27179">MRHLTRYLGYVAAAGLCLAGFIGTDAHAGIVITGTRAIYPAADREITIGLTNDEKKTPRLVQAWIDGGDATISPDKADVPFHITPPVFRMEPGASQSLRVVYTKEPLPTDKESLFWLNVLEVPPKSTDAADANVLQFAFRTRIKLFFRPDGLRGQAQDAPKALTWTLANNGSSSALQVNNPTPYYVSFQSVALAQGDKLDEASDDMSMVAPFGTLSISLKNKIATPAANAEVRFKTINDAGGFVPFTAPLKP</sequence>
<dbReference type="SUPFAM" id="SSF49354">
    <property type="entry name" value="PapD-like"/>
    <property type="match status" value="1"/>
</dbReference>
<dbReference type="SUPFAM" id="SSF49584">
    <property type="entry name" value="Periplasmic chaperone C-domain"/>
    <property type="match status" value="1"/>
</dbReference>
<dbReference type="PANTHER" id="PTHR30251:SF2">
    <property type="entry name" value="FIMBRIAL CHAPERONE YADV-RELATED"/>
    <property type="match status" value="1"/>
</dbReference>
<evidence type="ECO:0000256" key="6">
    <source>
        <dbReference type="ARBA" id="ARBA00023186"/>
    </source>
</evidence>
<keyword evidence="7" id="KW-0393">Immunoglobulin domain</keyword>
<dbReference type="RefSeq" id="WP_204683172.1">
    <property type="nucleotide sequence ID" value="NZ_BSNR01000004.1"/>
</dbReference>
<evidence type="ECO:0000256" key="8">
    <source>
        <dbReference type="RuleBase" id="RU003918"/>
    </source>
</evidence>
<evidence type="ECO:0000313" key="12">
    <source>
        <dbReference type="Proteomes" id="UP001430149"/>
    </source>
</evidence>
<dbReference type="InterPro" id="IPR008962">
    <property type="entry name" value="PapD-like_sf"/>
</dbReference>
<dbReference type="PANTHER" id="PTHR30251">
    <property type="entry name" value="PILUS ASSEMBLY CHAPERONE"/>
    <property type="match status" value="1"/>
</dbReference>
<keyword evidence="4" id="KW-0732">Signal</keyword>
<comment type="caution">
    <text evidence="11">The sequence shown here is derived from an EMBL/GenBank/DDBJ whole genome shotgun (WGS) entry which is preliminary data.</text>
</comment>
<evidence type="ECO:0000256" key="4">
    <source>
        <dbReference type="ARBA" id="ARBA00022729"/>
    </source>
</evidence>
<feature type="domain" description="Pili assembly chaperone C-terminal" evidence="10">
    <location>
        <begin position="178"/>
        <end position="244"/>
    </location>
</feature>
<reference evidence="11" key="1">
    <citation type="submission" date="2020-10" db="EMBL/GenBank/DDBJ databases">
        <title>Phylogeny of dyella-like bacteria.</title>
        <authorList>
            <person name="Fu J."/>
        </authorList>
    </citation>
    <scope>NUCLEOTIDE SEQUENCE</scope>
    <source>
        <strain evidence="11">DHOC52</strain>
    </source>
</reference>
<dbReference type="Pfam" id="PF02753">
    <property type="entry name" value="PapD_C"/>
    <property type="match status" value="1"/>
</dbReference>
<dbReference type="InterPro" id="IPR016148">
    <property type="entry name" value="Pili_assmbl_chaperone_C"/>
</dbReference>
<dbReference type="Pfam" id="PF00345">
    <property type="entry name" value="PapD_N"/>
    <property type="match status" value="1"/>
</dbReference>
<accession>A0ABS2K612</accession>
<feature type="domain" description="Pili assembly chaperone N-terminal" evidence="9">
    <location>
        <begin position="29"/>
        <end position="152"/>
    </location>
</feature>
<name>A0ABS2K612_9GAMM</name>
<keyword evidence="6 8" id="KW-0143">Chaperone</keyword>
<evidence type="ECO:0000256" key="7">
    <source>
        <dbReference type="ARBA" id="ARBA00023319"/>
    </source>
</evidence>
<evidence type="ECO:0000256" key="2">
    <source>
        <dbReference type="ARBA" id="ARBA00007399"/>
    </source>
</evidence>
<evidence type="ECO:0000259" key="10">
    <source>
        <dbReference type="Pfam" id="PF02753"/>
    </source>
</evidence>
<dbReference type="InterPro" id="IPR001829">
    <property type="entry name" value="Pili_assmbl_chaperone_bac"/>
</dbReference>
<dbReference type="InterPro" id="IPR036316">
    <property type="entry name" value="Pili_assmbl_chap_C_dom_sf"/>
</dbReference>
<proteinExistence type="inferred from homology"/>
<keyword evidence="5" id="KW-0574">Periplasm</keyword>
<dbReference type="InterPro" id="IPR016147">
    <property type="entry name" value="Pili_assmbl_chaperone_N"/>
</dbReference>
<dbReference type="InterPro" id="IPR013783">
    <property type="entry name" value="Ig-like_fold"/>
</dbReference>
<dbReference type="EMBL" id="JADIKE010000037">
    <property type="protein sequence ID" value="MBM7126641.1"/>
    <property type="molecule type" value="Genomic_DNA"/>
</dbReference>
<keyword evidence="3" id="KW-1029">Fimbrium biogenesis</keyword>